<feature type="transmembrane region" description="Helical" evidence="1">
    <location>
        <begin position="7"/>
        <end position="29"/>
    </location>
</feature>
<dbReference type="AlphaFoldDB" id="A0A2K8L691"/>
<keyword evidence="1" id="KW-1133">Transmembrane helix</keyword>
<keyword evidence="1" id="KW-0812">Transmembrane</keyword>
<reference evidence="2 3" key="1">
    <citation type="submission" date="2016-12" db="EMBL/GenBank/DDBJ databases">
        <title>Isolation and genomic insights into novel planktonic Zetaproteobacteria from stratified waters of the Chesapeake Bay.</title>
        <authorList>
            <person name="McAllister S.M."/>
            <person name="Kato S."/>
            <person name="Chan C.S."/>
            <person name="Chiu B.K."/>
            <person name="Field E.K."/>
        </authorList>
    </citation>
    <scope>NUCLEOTIDE SEQUENCE [LARGE SCALE GENOMIC DNA]</scope>
    <source>
        <strain evidence="2 3">CP-8</strain>
    </source>
</reference>
<proteinExistence type="predicted"/>
<evidence type="ECO:0000256" key="1">
    <source>
        <dbReference type="SAM" id="Phobius"/>
    </source>
</evidence>
<dbReference type="OrthoDB" id="9759996at2"/>
<accession>A0A2K8L691</accession>
<evidence type="ECO:0000313" key="3">
    <source>
        <dbReference type="Proteomes" id="UP000231637"/>
    </source>
</evidence>
<dbReference type="Pfam" id="PF11739">
    <property type="entry name" value="YdbH-like"/>
    <property type="match status" value="1"/>
</dbReference>
<protein>
    <submittedName>
        <fullName evidence="2">Dicarboxylate transport</fullName>
    </submittedName>
</protein>
<keyword evidence="1" id="KW-0472">Membrane</keyword>
<dbReference type="KEGG" id="mfn:Ga0123462_1970"/>
<name>A0A2K8L691_9PROT</name>
<dbReference type="EMBL" id="CP018800">
    <property type="protein sequence ID" value="ATX82807.1"/>
    <property type="molecule type" value="Genomic_DNA"/>
</dbReference>
<dbReference type="InterPro" id="IPR021730">
    <property type="entry name" value="YdbH"/>
</dbReference>
<organism evidence="2 3">
    <name type="scientific">Mariprofundus ferrinatatus</name>
    <dbReference type="NCBI Taxonomy" id="1921087"/>
    <lineage>
        <taxon>Bacteria</taxon>
        <taxon>Pseudomonadati</taxon>
        <taxon>Pseudomonadota</taxon>
        <taxon>Candidatius Mariprofundia</taxon>
        <taxon>Mariprofundales</taxon>
        <taxon>Mariprofundaceae</taxon>
        <taxon>Mariprofundus</taxon>
    </lineage>
</organism>
<dbReference type="RefSeq" id="WP_100266112.1">
    <property type="nucleotide sequence ID" value="NZ_CP018800.1"/>
</dbReference>
<evidence type="ECO:0000313" key="2">
    <source>
        <dbReference type="EMBL" id="ATX82807.1"/>
    </source>
</evidence>
<keyword evidence="3" id="KW-1185">Reference proteome</keyword>
<gene>
    <name evidence="2" type="ORF">Ga0123462_1970</name>
</gene>
<dbReference type="Proteomes" id="UP000231637">
    <property type="component" value="Chromosome"/>
</dbReference>
<sequence>MRWRTTLTAITGFVILMIATAWLTAPWWLAVVARDQFAGYGFTVKAIEIDRVGLHGSRLARLHIRQSSGDIEADIDTLSLTYSLSRLLSGQLDGLSIANLQLSLHPASQKTDAGVVLFAPAALMTAVPVDRIEISKISMRRLDSEGTLLQELAGKAHLQEGILAIELGEPYGENPLQARFTMDEKGALQALLRRGDREMLRIDTVVREQAGQLSIKGELQAELAPLDREARQWVELPDYQLRGNLHASWSGHLPTNRPVDAQTVRTLLHFTATVALDAEAVTAKESHALLLNSTIDYERGSGSWSIADNSRLVLASGRQHTRFTPASAAGTFALHEYGWHFGINQSAALHASNLQLDDLSLNKGSLKLLQPLKLTLVDEKPVQLETPASITVQAPQIRSGKNSIYTSSIRVDLHAGALTSPRGNFSLQGLRLATDSLTLPDSALTGSFDLSHDPATASGKLESRDNNIRLKWQLTHLLDDRRGTLNYTLQPLSLGPDGFDISRLTGGKDEYALQSGQVSGKGTLSWRGSKREWQLHNRSDIDVAALQGFYKSNTFSGLSGHLMMGVGEQAINLSSDNLVVGEINTGIPVRNLSMRTDVSYPFKGPAIILISRLQADALGGHISSEKIDINLKRSSNPFVVRLDRLDAKQIAEIQAQEGLYADGTLDGTLPFDWTKNGIRLIQGRLTARDPGGVIRYLGSESIRSLAASDQMTKMALDILSDLRYWKLDIGVDADQSGQMMLHIELKGKNPGYENGRPVEFNFNIEQNVLKLLYSLRMADEIGGRLEKRMQKKLQKQ</sequence>